<organism evidence="3 4">
    <name type="scientific">Rapidithrix thailandica</name>
    <dbReference type="NCBI Taxonomy" id="413964"/>
    <lineage>
        <taxon>Bacteria</taxon>
        <taxon>Pseudomonadati</taxon>
        <taxon>Bacteroidota</taxon>
        <taxon>Cytophagia</taxon>
        <taxon>Cytophagales</taxon>
        <taxon>Flammeovirgaceae</taxon>
        <taxon>Rapidithrix</taxon>
    </lineage>
</organism>
<sequence>MFHQKFRPEGLRWWAIVLLGWLFVQPLYGQSKLPWLSGYTKTLHGEYIGYNTAIKGVNDCLLVRAIDREKSIAWESASIPEDYQQPYVMLVWLANYDHNNDRRKYDLSINGESWFTFTNNPESEWKIDGKDGAELRFQLIKKDPNGDYMGYQFLKLPVKSFEKGKPLSLQIAGESAGKPTWYMTVAYSLQSSINLQTEMAVLRKEEKLWQRIRVKAVYHGEPAPVTFEMDGKTLAEDTLHLGENTYYLWVDLVKEPVDKQIKITVAGQEPVYKQVALKPVKNYTVYFLPHSHVDIGYTHTQAEVEQTQWENMEKGIELARKTAHYPEGAQFKWNAEVMWAVDSYLRKAPEEKRKAMLDAIDKGWLALDGLYGSNLTGIERPEELMRWAGENTQDLYKKYGFQINSAMITDVPGYSWGAISALAHNGIKYFSAGPNHMPSLPHGGDRVGYTLEAWGDIPFYWETPSGKQKVLFWMTGHGYSWFHNWILGTISEAGGEPVLQHLEELDDNGYPYDMVYLRYTIGADNGPPDPKMSDFIKNWNETYEYPKFKISTTQEVFEKFEEKYGDQLPVLKGDFTPYWEDGAASSAKETAVNRDAAEKLVQAEKLWTMLKPEQYPFEGFYKAWHNAILYSEHTWGANISISQPDSEFTQKLWKVKQRMALDADSLADVLIDEGLKERSLAEGDVVEAIEVFNTQSWMRTDVVTVPADWQLKGDYVTDAAGKHYPSQRLQNGALVFVAEEVKPLGSTKFYFKKKKQKTGSPEGFVSEKGLSNGLVTIEIDPKNGDIIQWTSQGVTQNLVDNKQGFGWNHYVYTGQNAENPKGISQVTIEVKENGPVVKSLIVTSEAPGCNQLVTELKLIRGIDRLYIDNQLDKQDVREKENVRFAFPFQVPNGKMTLDMAWGSFEPEKGQLKGANKNFLTPQRWVDVSNETYGITWANPDAPLIEIGGMNGEAWMSAPHRPWIKRLEPSQLLYSWVMNNSWHTNYKASQGGKVNFRYVLRGHRAYSDTENKKFGIESSQPLLFVPVAKKQNTKPSFLPLPEETSVIVSSIRADHTSGQMIVRLFNTSSHPASLSLENWGKVKNQLTGASLGAQLSLSGWEIITLRIEKE</sequence>
<reference evidence="3 4" key="1">
    <citation type="submission" date="2024-04" db="EMBL/GenBank/DDBJ databases">
        <title>Novel genus in family Flammeovirgaceae.</title>
        <authorList>
            <person name="Nguyen T.H."/>
            <person name="Vuong T.Q."/>
            <person name="Le H."/>
            <person name="Kim S.-G."/>
        </authorList>
    </citation>
    <scope>NUCLEOTIDE SEQUENCE [LARGE SCALE GENOMIC DNA]</scope>
    <source>
        <strain evidence="3 4">JCM 23209</strain>
    </source>
</reference>
<evidence type="ECO:0000313" key="3">
    <source>
        <dbReference type="EMBL" id="MEN7550655.1"/>
    </source>
</evidence>
<feature type="domain" description="Glycoside hydrolase family 38 N-terminal" evidence="1">
    <location>
        <begin position="284"/>
        <end position="577"/>
    </location>
</feature>
<gene>
    <name evidence="3" type="ORF">AAG747_22235</name>
</gene>
<dbReference type="InterPro" id="IPR011013">
    <property type="entry name" value="Gal_mutarotase_sf_dom"/>
</dbReference>
<dbReference type="SUPFAM" id="SSF88713">
    <property type="entry name" value="Glycoside hydrolase/deacetylase"/>
    <property type="match status" value="1"/>
</dbReference>
<dbReference type="GO" id="GO:0030246">
    <property type="term" value="F:carbohydrate binding"/>
    <property type="evidence" value="ECO:0007669"/>
    <property type="project" value="InterPro"/>
</dbReference>
<dbReference type="GO" id="GO:0006013">
    <property type="term" value="P:mannose metabolic process"/>
    <property type="evidence" value="ECO:0007669"/>
    <property type="project" value="InterPro"/>
</dbReference>
<dbReference type="AlphaFoldDB" id="A0AAW9SFS9"/>
<dbReference type="InterPro" id="IPR000602">
    <property type="entry name" value="Glyco_hydro_38_N"/>
</dbReference>
<dbReference type="Proteomes" id="UP001403385">
    <property type="component" value="Unassembled WGS sequence"/>
</dbReference>
<dbReference type="InterPro" id="IPR011682">
    <property type="entry name" value="Glyco_hydro_38_C"/>
</dbReference>
<comment type="caution">
    <text evidence="3">The sequence shown here is derived from an EMBL/GenBank/DDBJ whole genome shotgun (WGS) entry which is preliminary data.</text>
</comment>
<evidence type="ECO:0000259" key="1">
    <source>
        <dbReference type="Pfam" id="PF01074"/>
    </source>
</evidence>
<keyword evidence="3" id="KW-0378">Hydrolase</keyword>
<dbReference type="SUPFAM" id="SSF74650">
    <property type="entry name" value="Galactose mutarotase-like"/>
    <property type="match status" value="1"/>
</dbReference>
<feature type="domain" description="Glycosyl hydrolase family 38 C-terminal" evidence="2">
    <location>
        <begin position="770"/>
        <end position="936"/>
    </location>
</feature>
<dbReference type="InterPro" id="IPR027291">
    <property type="entry name" value="Glyco_hydro_38_N_sf"/>
</dbReference>
<dbReference type="GO" id="GO:0004559">
    <property type="term" value="F:alpha-mannosidase activity"/>
    <property type="evidence" value="ECO:0007669"/>
    <property type="project" value="InterPro"/>
</dbReference>
<accession>A0AAW9SFS9</accession>
<dbReference type="EMBL" id="JBDKWZ010000015">
    <property type="protein sequence ID" value="MEN7550655.1"/>
    <property type="molecule type" value="Genomic_DNA"/>
</dbReference>
<proteinExistence type="predicted"/>
<dbReference type="GO" id="GO:0009313">
    <property type="term" value="P:oligosaccharide catabolic process"/>
    <property type="evidence" value="ECO:0007669"/>
    <property type="project" value="TreeGrafter"/>
</dbReference>
<dbReference type="Gene3D" id="3.20.110.10">
    <property type="entry name" value="Glycoside hydrolase 38, N terminal domain"/>
    <property type="match status" value="1"/>
</dbReference>
<dbReference type="Pfam" id="PF01074">
    <property type="entry name" value="Glyco_hydro_38N"/>
    <property type="match status" value="1"/>
</dbReference>
<dbReference type="Gene3D" id="2.70.98.30">
    <property type="entry name" value="Golgi alpha-mannosidase II, domain 4"/>
    <property type="match status" value="1"/>
</dbReference>
<evidence type="ECO:0000313" key="4">
    <source>
        <dbReference type="Proteomes" id="UP001403385"/>
    </source>
</evidence>
<dbReference type="InterPro" id="IPR011330">
    <property type="entry name" value="Glyco_hydro/deAcase_b/a-brl"/>
</dbReference>
<protein>
    <submittedName>
        <fullName evidence="3">Glycoside hydrolase family 38 C-terminal domain-containing protein</fullName>
    </submittedName>
</protein>
<dbReference type="Pfam" id="PF07748">
    <property type="entry name" value="Glyco_hydro_38C"/>
    <property type="match status" value="1"/>
</dbReference>
<dbReference type="CDD" id="cd10791">
    <property type="entry name" value="GH38N_AMII_like_1"/>
    <property type="match status" value="1"/>
</dbReference>
<name>A0AAW9SFS9_9BACT</name>
<keyword evidence="4" id="KW-1185">Reference proteome</keyword>
<dbReference type="PANTHER" id="PTHR46017:SF1">
    <property type="entry name" value="ALPHA-MANNOSIDASE 2C1"/>
    <property type="match status" value="1"/>
</dbReference>
<dbReference type="PANTHER" id="PTHR46017">
    <property type="entry name" value="ALPHA-MANNOSIDASE 2C1"/>
    <property type="match status" value="1"/>
</dbReference>
<dbReference type="RefSeq" id="WP_346823437.1">
    <property type="nucleotide sequence ID" value="NZ_JBDKWZ010000015.1"/>
</dbReference>
<evidence type="ECO:0000259" key="2">
    <source>
        <dbReference type="Pfam" id="PF07748"/>
    </source>
</evidence>